<evidence type="ECO:0000259" key="1">
    <source>
        <dbReference type="Pfam" id="PF00561"/>
    </source>
</evidence>
<dbReference type="PANTHER" id="PTHR43798">
    <property type="entry name" value="MONOACYLGLYCEROL LIPASE"/>
    <property type="match status" value="1"/>
</dbReference>
<dbReference type="PRINTS" id="PR00111">
    <property type="entry name" value="ABHYDROLASE"/>
</dbReference>
<dbReference type="Pfam" id="PF00561">
    <property type="entry name" value="Abhydrolase_1"/>
    <property type="match status" value="1"/>
</dbReference>
<sequence length="260" mass="28164">MIRLGYADTPLGQVHYAEAGSGPPLVLLHQTPRSWDEFREAIPLLADGRRVIAPDTPGFGASARIPEHSIETYAAGILGLLDALGVDGFDLAGHHTGGVVAAEIAARAPERVRRLVLSSTPYIDEAARKRRASRPAIDAVDERPDGAHLTELWRRRAAFYPEGRPDLLTRFVRDALQVWPDVEHGHAAVSAYRMEERVGLTACPVLCIGASADPYAFPELGPLTERIPHAETAVIEGGGVPLEFQAEEFARLTAAFLART</sequence>
<reference evidence="2 3" key="1">
    <citation type="submission" date="2019-09" db="EMBL/GenBank/DDBJ databases">
        <title>Actinomadura physcomitrii sp. nov., a novel actinomycete isolated from moss [Physcomitrium sphaericum (Ludw) Fuernr].</title>
        <authorList>
            <person name="Liu C."/>
            <person name="Zhuang X."/>
        </authorList>
    </citation>
    <scope>NUCLEOTIDE SEQUENCE [LARGE SCALE GENOMIC DNA]</scope>
    <source>
        <strain evidence="2 3">CYP1-1B</strain>
    </source>
</reference>
<dbReference type="GO" id="GO:0016020">
    <property type="term" value="C:membrane"/>
    <property type="evidence" value="ECO:0007669"/>
    <property type="project" value="TreeGrafter"/>
</dbReference>
<dbReference type="RefSeq" id="WP_151537807.1">
    <property type="nucleotide sequence ID" value="NZ_WBMR01000001.1"/>
</dbReference>
<keyword evidence="3" id="KW-1185">Reference proteome</keyword>
<name>A0A6L3W5V1_9ACTN</name>
<dbReference type="InterPro" id="IPR050266">
    <property type="entry name" value="AB_hydrolase_sf"/>
</dbReference>
<proteinExistence type="predicted"/>
<feature type="domain" description="AB hydrolase-1" evidence="1">
    <location>
        <begin position="23"/>
        <end position="133"/>
    </location>
</feature>
<dbReference type="EMBL" id="WBMR01000001">
    <property type="protein sequence ID" value="KAB2390383.1"/>
    <property type="molecule type" value="Genomic_DNA"/>
</dbReference>
<dbReference type="SUPFAM" id="SSF53474">
    <property type="entry name" value="alpha/beta-Hydrolases"/>
    <property type="match status" value="1"/>
</dbReference>
<protein>
    <submittedName>
        <fullName evidence="2">Alpha/beta hydrolase</fullName>
    </submittedName>
</protein>
<dbReference type="InterPro" id="IPR000073">
    <property type="entry name" value="AB_hydrolase_1"/>
</dbReference>
<keyword evidence="2" id="KW-0378">Hydrolase</keyword>
<dbReference type="PANTHER" id="PTHR43798:SF33">
    <property type="entry name" value="HYDROLASE, PUTATIVE (AFU_ORTHOLOGUE AFUA_2G14860)-RELATED"/>
    <property type="match status" value="1"/>
</dbReference>
<evidence type="ECO:0000313" key="3">
    <source>
        <dbReference type="Proteomes" id="UP000483004"/>
    </source>
</evidence>
<dbReference type="Gene3D" id="3.40.50.1820">
    <property type="entry name" value="alpha/beta hydrolase"/>
    <property type="match status" value="1"/>
</dbReference>
<dbReference type="AlphaFoldDB" id="A0A6L3W5V1"/>
<comment type="caution">
    <text evidence="2">The sequence shown here is derived from an EMBL/GenBank/DDBJ whole genome shotgun (WGS) entry which is preliminary data.</text>
</comment>
<evidence type="ECO:0000313" key="2">
    <source>
        <dbReference type="EMBL" id="KAB2390383.1"/>
    </source>
</evidence>
<dbReference type="GO" id="GO:0016787">
    <property type="term" value="F:hydrolase activity"/>
    <property type="evidence" value="ECO:0007669"/>
    <property type="project" value="UniProtKB-KW"/>
</dbReference>
<accession>A0A6L3W5V1</accession>
<gene>
    <name evidence="2" type="ORF">F9B16_00685</name>
</gene>
<dbReference type="InterPro" id="IPR029058">
    <property type="entry name" value="AB_hydrolase_fold"/>
</dbReference>
<dbReference type="OrthoDB" id="5431692at2"/>
<dbReference type="Proteomes" id="UP000483004">
    <property type="component" value="Unassembled WGS sequence"/>
</dbReference>
<organism evidence="2 3">
    <name type="scientific">Actinomadura montaniterrae</name>
    <dbReference type="NCBI Taxonomy" id="1803903"/>
    <lineage>
        <taxon>Bacteria</taxon>
        <taxon>Bacillati</taxon>
        <taxon>Actinomycetota</taxon>
        <taxon>Actinomycetes</taxon>
        <taxon>Streptosporangiales</taxon>
        <taxon>Thermomonosporaceae</taxon>
        <taxon>Actinomadura</taxon>
    </lineage>
</organism>